<sequence length="198" mass="22947">MNKDNIVDVLQTIEGCNIGKNEDNTKCYKTGILSLKIITKRKLIYLKSLEFLAKRQSCGWHFRYRHPDIAGNWLAHVFTGNTNPLKIKKEHNWTVPALNLILLVSFRHLVSCPKEEEEENLTKMSCMFSFISRRHCSSTESIQCKEKKQDGNALSRNFHPEQSTSQRPLKKKLAIDLQEDTTVKIRDSTLDYQETTPH</sequence>
<accession>A0A0V1C774</accession>
<evidence type="ECO:0000313" key="3">
    <source>
        <dbReference type="Proteomes" id="UP000054653"/>
    </source>
</evidence>
<feature type="region of interest" description="Disordered" evidence="1">
    <location>
        <begin position="149"/>
        <end position="170"/>
    </location>
</feature>
<name>A0A0V1C774_TRIBR</name>
<comment type="caution">
    <text evidence="2">The sequence shown here is derived from an EMBL/GenBank/DDBJ whole genome shotgun (WGS) entry which is preliminary data.</text>
</comment>
<dbReference type="AlphaFoldDB" id="A0A0V1C774"/>
<reference evidence="2 3" key="1">
    <citation type="submission" date="2015-01" db="EMBL/GenBank/DDBJ databases">
        <title>Evolution of Trichinella species and genotypes.</title>
        <authorList>
            <person name="Korhonen P.K."/>
            <person name="Edoardo P."/>
            <person name="Giuseppe L.R."/>
            <person name="Gasser R.B."/>
        </authorList>
    </citation>
    <scope>NUCLEOTIDE SEQUENCE [LARGE SCALE GENOMIC DNA]</scope>
    <source>
        <strain evidence="2">ISS120</strain>
    </source>
</reference>
<protein>
    <submittedName>
        <fullName evidence="2">Uncharacterized protein</fullName>
    </submittedName>
</protein>
<dbReference type="Proteomes" id="UP000054653">
    <property type="component" value="Unassembled WGS sequence"/>
</dbReference>
<dbReference type="EMBL" id="JYDI01000533">
    <property type="protein sequence ID" value="KRY44595.1"/>
    <property type="molecule type" value="Genomic_DNA"/>
</dbReference>
<gene>
    <name evidence="2" type="ORF">T03_931</name>
</gene>
<organism evidence="2 3">
    <name type="scientific">Trichinella britovi</name>
    <name type="common">Parasitic roundworm</name>
    <dbReference type="NCBI Taxonomy" id="45882"/>
    <lineage>
        <taxon>Eukaryota</taxon>
        <taxon>Metazoa</taxon>
        <taxon>Ecdysozoa</taxon>
        <taxon>Nematoda</taxon>
        <taxon>Enoplea</taxon>
        <taxon>Dorylaimia</taxon>
        <taxon>Trichinellida</taxon>
        <taxon>Trichinellidae</taxon>
        <taxon>Trichinella</taxon>
    </lineage>
</organism>
<keyword evidence="3" id="KW-1185">Reference proteome</keyword>
<evidence type="ECO:0000313" key="2">
    <source>
        <dbReference type="EMBL" id="KRY44595.1"/>
    </source>
</evidence>
<evidence type="ECO:0000256" key="1">
    <source>
        <dbReference type="SAM" id="MobiDB-lite"/>
    </source>
</evidence>
<feature type="compositionally biased region" description="Polar residues" evidence="1">
    <location>
        <begin position="152"/>
        <end position="167"/>
    </location>
</feature>
<proteinExistence type="predicted"/>